<dbReference type="Proteomes" id="UP000004931">
    <property type="component" value="Unassembled WGS sequence"/>
</dbReference>
<evidence type="ECO:0000313" key="1">
    <source>
        <dbReference type="EMBL" id="EAW30494.1"/>
    </source>
</evidence>
<keyword evidence="2" id="KW-1185">Reference proteome</keyword>
<accession>A0YFT0</accession>
<comment type="caution">
    <text evidence="1">The sequence shown here is derived from an EMBL/GenBank/DDBJ whole genome shotgun (WGS) entry which is preliminary data.</text>
</comment>
<proteinExistence type="predicted"/>
<gene>
    <name evidence="1" type="ORF">GP2143_09820</name>
</gene>
<dbReference type="EMBL" id="AAVT01000008">
    <property type="protein sequence ID" value="EAW30494.1"/>
    <property type="molecule type" value="Genomic_DNA"/>
</dbReference>
<evidence type="ECO:0000313" key="2">
    <source>
        <dbReference type="Proteomes" id="UP000004931"/>
    </source>
</evidence>
<reference evidence="1 2" key="1">
    <citation type="journal article" date="2010" name="J. Bacteriol.">
        <title>Genome sequence of the oligotrophic marine Gammaproteobacterium HTCC2143, isolated from the Oregon Coast.</title>
        <authorList>
            <person name="Oh H.M."/>
            <person name="Kang I."/>
            <person name="Ferriera S."/>
            <person name="Giovannoni S.J."/>
            <person name="Cho J.C."/>
        </authorList>
    </citation>
    <scope>NUCLEOTIDE SEQUENCE [LARGE SCALE GENOMIC DNA]</scope>
    <source>
        <strain evidence="1 2">HTCC2143</strain>
    </source>
</reference>
<protein>
    <submittedName>
        <fullName evidence="1">Uncharacterized protein</fullName>
    </submittedName>
</protein>
<dbReference type="AlphaFoldDB" id="A0YFT0"/>
<organism evidence="1 2">
    <name type="scientific">marine gamma proteobacterium HTCC2143</name>
    <dbReference type="NCBI Taxonomy" id="247633"/>
    <lineage>
        <taxon>Bacteria</taxon>
        <taxon>Pseudomonadati</taxon>
        <taxon>Pseudomonadota</taxon>
        <taxon>Gammaproteobacteria</taxon>
        <taxon>Cellvibrionales</taxon>
        <taxon>Spongiibacteraceae</taxon>
        <taxon>BD1-7 clade</taxon>
    </lineage>
</organism>
<name>A0YFT0_9GAMM</name>
<sequence>MALAEVLMLSGNEMIGSDFGLHLHLLTAGLSIGVSK</sequence>